<evidence type="ECO:0000256" key="4">
    <source>
        <dbReference type="SAM" id="MobiDB-lite"/>
    </source>
</evidence>
<dbReference type="SMART" id="SM00385">
    <property type="entry name" value="CYCLIN"/>
    <property type="match status" value="2"/>
</dbReference>
<protein>
    <recommendedName>
        <fullName evidence="2">RNA polymerase II holoenzyme cyclin-like subunit</fullName>
    </recommendedName>
</protein>
<proteinExistence type="inferred from homology"/>
<keyword evidence="3" id="KW-0195">Cyclin</keyword>
<comment type="similarity">
    <text evidence="1">Belongs to the cyclin family. Cyclin C subfamily.</text>
</comment>
<dbReference type="InterPro" id="IPR036915">
    <property type="entry name" value="Cyclin-like_sf"/>
</dbReference>
<name>A0A4S2N2J0_9PEZI</name>
<gene>
    <name evidence="6" type="ORF">EX30DRAFT_152668</name>
</gene>
<organism evidence="6 7">
    <name type="scientific">Ascodesmis nigricans</name>
    <dbReference type="NCBI Taxonomy" id="341454"/>
    <lineage>
        <taxon>Eukaryota</taxon>
        <taxon>Fungi</taxon>
        <taxon>Dikarya</taxon>
        <taxon>Ascomycota</taxon>
        <taxon>Pezizomycotina</taxon>
        <taxon>Pezizomycetes</taxon>
        <taxon>Pezizales</taxon>
        <taxon>Ascodesmidaceae</taxon>
        <taxon>Ascodesmis</taxon>
    </lineage>
</organism>
<sequence length="361" mass="41707">MSASISSEPAWDSQWLFTEEELKRTPSNLDGITPQQEREMRSKGCNFITQLGIQLQLPQLTLATASMYLHRFYMQNSLKRYHYYEIAATALFLATKVEENMRKFTEIVAACVRAAQKNLSLQVHRDDKEFWRWKDCILSKEEFLLESLCFDLSVEVPYNHLLAYTEQLGKQTRTLIRTAWAFLNDAQLTMLCLMYPPKTIATAALYWAAGRCEEKFPDQDGKPWWEVLGVKIVDIKRCCNHMAMVYANNPLCGDSQPKYAYTPEGETDKTRARAASETSPLPPEKRVRQSSNNDQDEYLERKRIKLEDRNGASSYSNQNNHRHRSNNYPSNNNHPPPSSRHDDTEKEEGEATDIEEGEVDD</sequence>
<feature type="compositionally biased region" description="Basic and acidic residues" evidence="4">
    <location>
        <begin position="298"/>
        <end position="310"/>
    </location>
</feature>
<dbReference type="InParanoid" id="A0A4S2N2J0"/>
<evidence type="ECO:0000259" key="5">
    <source>
        <dbReference type="SMART" id="SM00385"/>
    </source>
</evidence>
<dbReference type="OrthoDB" id="25002at2759"/>
<evidence type="ECO:0000256" key="2">
    <source>
        <dbReference type="ARBA" id="ARBA00014912"/>
    </source>
</evidence>
<dbReference type="PANTHER" id="PTHR10026">
    <property type="entry name" value="CYCLIN"/>
    <property type="match status" value="1"/>
</dbReference>
<dbReference type="FunCoup" id="A0A4S2N2J0">
    <property type="interactions" value="931"/>
</dbReference>
<dbReference type="GO" id="GO:0016538">
    <property type="term" value="F:cyclin-dependent protein serine/threonine kinase regulator activity"/>
    <property type="evidence" value="ECO:0007669"/>
    <property type="project" value="InterPro"/>
</dbReference>
<evidence type="ECO:0000313" key="7">
    <source>
        <dbReference type="Proteomes" id="UP000298138"/>
    </source>
</evidence>
<evidence type="ECO:0000256" key="1">
    <source>
        <dbReference type="ARBA" id="ARBA00008638"/>
    </source>
</evidence>
<dbReference type="CDD" id="cd20545">
    <property type="entry name" value="CYCLIN_SpCG1C-like_rpt1"/>
    <property type="match status" value="1"/>
</dbReference>
<feature type="region of interest" description="Disordered" evidence="4">
    <location>
        <begin position="262"/>
        <end position="361"/>
    </location>
</feature>
<dbReference type="SUPFAM" id="SSF47954">
    <property type="entry name" value="Cyclin-like"/>
    <property type="match status" value="2"/>
</dbReference>
<dbReference type="EMBL" id="ML220114">
    <property type="protein sequence ID" value="TGZ83297.1"/>
    <property type="molecule type" value="Genomic_DNA"/>
</dbReference>
<feature type="compositionally biased region" description="Acidic residues" evidence="4">
    <location>
        <begin position="345"/>
        <end position="361"/>
    </location>
</feature>
<dbReference type="CDD" id="cd20546">
    <property type="entry name" value="CYCLIN_SpCG1C_ScCTK2-like_rpt2"/>
    <property type="match status" value="1"/>
</dbReference>
<dbReference type="AlphaFoldDB" id="A0A4S2N2J0"/>
<accession>A0A4S2N2J0</accession>
<dbReference type="GO" id="GO:0006357">
    <property type="term" value="P:regulation of transcription by RNA polymerase II"/>
    <property type="evidence" value="ECO:0007669"/>
    <property type="project" value="InterPro"/>
</dbReference>
<dbReference type="Proteomes" id="UP000298138">
    <property type="component" value="Unassembled WGS sequence"/>
</dbReference>
<keyword evidence="7" id="KW-1185">Reference proteome</keyword>
<evidence type="ECO:0000256" key="3">
    <source>
        <dbReference type="RuleBase" id="RU000383"/>
    </source>
</evidence>
<dbReference type="InterPro" id="IPR013763">
    <property type="entry name" value="Cyclin-like_dom"/>
</dbReference>
<dbReference type="Gene3D" id="1.10.472.10">
    <property type="entry name" value="Cyclin-like"/>
    <property type="match status" value="2"/>
</dbReference>
<evidence type="ECO:0000313" key="6">
    <source>
        <dbReference type="EMBL" id="TGZ83297.1"/>
    </source>
</evidence>
<dbReference type="Pfam" id="PF00134">
    <property type="entry name" value="Cyclin_N"/>
    <property type="match status" value="1"/>
</dbReference>
<feature type="domain" description="Cyclin-like" evidence="5">
    <location>
        <begin position="46"/>
        <end position="146"/>
    </location>
</feature>
<feature type="domain" description="Cyclin-like" evidence="5">
    <location>
        <begin position="159"/>
        <end position="244"/>
    </location>
</feature>
<reference evidence="6 7" key="1">
    <citation type="submission" date="2019-04" db="EMBL/GenBank/DDBJ databases">
        <title>Comparative genomics and transcriptomics to analyze fruiting body development in filamentous ascomycetes.</title>
        <authorList>
            <consortium name="DOE Joint Genome Institute"/>
            <person name="Lutkenhaus R."/>
            <person name="Traeger S."/>
            <person name="Breuer J."/>
            <person name="Kuo A."/>
            <person name="Lipzen A."/>
            <person name="Pangilinan J."/>
            <person name="Dilworth D."/>
            <person name="Sandor L."/>
            <person name="Poggeler S."/>
            <person name="Barry K."/>
            <person name="Grigoriev I.V."/>
            <person name="Nowrousian M."/>
        </authorList>
    </citation>
    <scope>NUCLEOTIDE SEQUENCE [LARGE SCALE GENOMIC DNA]</scope>
    <source>
        <strain evidence="6 7">CBS 389.68</strain>
    </source>
</reference>
<dbReference type="STRING" id="341454.A0A4S2N2J0"/>
<dbReference type="InterPro" id="IPR006671">
    <property type="entry name" value="Cyclin_N"/>
</dbReference>
<dbReference type="InterPro" id="IPR043198">
    <property type="entry name" value="Cyclin/Ssn8"/>
</dbReference>